<keyword evidence="6 7" id="KW-0472">Membrane</keyword>
<keyword evidence="3 7" id="KW-1133">Transmembrane helix</keyword>
<dbReference type="InterPro" id="IPR006694">
    <property type="entry name" value="Fatty_acid_hydroxylase"/>
</dbReference>
<gene>
    <name evidence="9" type="ORF">JF50_09105</name>
</gene>
<sequence length="276" mass="31537">MLDFLEVAAKQVLIACSNLLLIGLLFVLLAVLVKGKEVLNQARSAMASGTFNLGWMGLNLLLLMPVAGGLYAFFYSYPIGLIDRSFWYALPEPVVIFAAIFLGDFIGYWRHRFEHSRILWPSHRVHHTDEHMTWLTLQRFHPVNFFTTMIIDTSFLILMGIPPYAVVANNMVRNYYGYFIHADLPWTYGKWSRVFVSPAMHRWHHAANPNAYHTNFATVFSIFDRAFGTYRVPGPCDEPLGVKDSFGKSFAAELLHPFNPKAYSVKKRPKVTQASK</sequence>
<dbReference type="PANTHER" id="PTHR21624">
    <property type="entry name" value="STEROL DESATURASE-RELATED PROTEIN"/>
    <property type="match status" value="1"/>
</dbReference>
<dbReference type="InterPro" id="IPR051689">
    <property type="entry name" value="Sterol_desaturase/TMEM195"/>
</dbReference>
<dbReference type="Proteomes" id="UP000031327">
    <property type="component" value="Unassembled WGS sequence"/>
</dbReference>
<dbReference type="GO" id="GO:0005506">
    <property type="term" value="F:iron ion binding"/>
    <property type="evidence" value="ECO:0007669"/>
    <property type="project" value="InterPro"/>
</dbReference>
<dbReference type="GO" id="GO:0050479">
    <property type="term" value="F:glyceryl-ether monooxygenase activity"/>
    <property type="evidence" value="ECO:0007669"/>
    <property type="project" value="TreeGrafter"/>
</dbReference>
<evidence type="ECO:0000256" key="4">
    <source>
        <dbReference type="ARBA" id="ARBA00023002"/>
    </source>
</evidence>
<proteinExistence type="predicted"/>
<feature type="transmembrane region" description="Helical" evidence="7">
    <location>
        <begin position="12"/>
        <end position="33"/>
    </location>
</feature>
<dbReference type="GO" id="GO:0006643">
    <property type="term" value="P:membrane lipid metabolic process"/>
    <property type="evidence" value="ECO:0007669"/>
    <property type="project" value="TreeGrafter"/>
</dbReference>
<evidence type="ECO:0000313" key="10">
    <source>
        <dbReference type="Proteomes" id="UP000031327"/>
    </source>
</evidence>
<reference evidence="9 10" key="1">
    <citation type="submission" date="2014-12" db="EMBL/GenBank/DDBJ databases">
        <title>Draft Genome Sequence of Pseudoalteromonas luteoviolacea HI1.</title>
        <authorList>
            <person name="Asahina A.Y."/>
            <person name="Hadfield M.G."/>
        </authorList>
    </citation>
    <scope>NUCLEOTIDE SEQUENCE [LARGE SCALE GENOMIC DNA]</scope>
    <source>
        <strain evidence="9 10">HI1</strain>
    </source>
</reference>
<evidence type="ECO:0000256" key="7">
    <source>
        <dbReference type="SAM" id="Phobius"/>
    </source>
</evidence>
<evidence type="ECO:0000256" key="1">
    <source>
        <dbReference type="ARBA" id="ARBA00004127"/>
    </source>
</evidence>
<evidence type="ECO:0000256" key="2">
    <source>
        <dbReference type="ARBA" id="ARBA00022692"/>
    </source>
</evidence>
<keyword evidence="4" id="KW-0560">Oxidoreductase</keyword>
<comment type="caution">
    <text evidence="9">The sequence shown here is derived from an EMBL/GenBank/DDBJ whole genome shotgun (WGS) entry which is preliminary data.</text>
</comment>
<evidence type="ECO:0000256" key="6">
    <source>
        <dbReference type="ARBA" id="ARBA00023136"/>
    </source>
</evidence>
<dbReference type="PANTHER" id="PTHR21624:SF1">
    <property type="entry name" value="ALKYLGLYCEROL MONOOXYGENASE"/>
    <property type="match status" value="1"/>
</dbReference>
<dbReference type="RefSeq" id="WP_039609135.1">
    <property type="nucleotide sequence ID" value="NZ_JWIC01000005.1"/>
</dbReference>
<evidence type="ECO:0000313" key="9">
    <source>
        <dbReference type="EMBL" id="KID57364.1"/>
    </source>
</evidence>
<evidence type="ECO:0000259" key="8">
    <source>
        <dbReference type="Pfam" id="PF04116"/>
    </source>
</evidence>
<evidence type="ECO:0000256" key="3">
    <source>
        <dbReference type="ARBA" id="ARBA00022989"/>
    </source>
</evidence>
<dbReference type="GO" id="GO:0008610">
    <property type="term" value="P:lipid biosynthetic process"/>
    <property type="evidence" value="ECO:0007669"/>
    <property type="project" value="InterPro"/>
</dbReference>
<dbReference type="Pfam" id="PF04116">
    <property type="entry name" value="FA_hydroxylase"/>
    <property type="match status" value="1"/>
</dbReference>
<name>A0A0C1MJZ3_9GAMM</name>
<dbReference type="EMBL" id="JWIC01000005">
    <property type="protein sequence ID" value="KID57364.1"/>
    <property type="molecule type" value="Genomic_DNA"/>
</dbReference>
<dbReference type="GO" id="GO:0012505">
    <property type="term" value="C:endomembrane system"/>
    <property type="evidence" value="ECO:0007669"/>
    <property type="project" value="UniProtKB-SubCell"/>
</dbReference>
<feature type="transmembrane region" description="Helical" evidence="7">
    <location>
        <begin position="53"/>
        <end position="74"/>
    </location>
</feature>
<organism evidence="9 10">
    <name type="scientific">Pseudoalteromonas luteoviolacea</name>
    <dbReference type="NCBI Taxonomy" id="43657"/>
    <lineage>
        <taxon>Bacteria</taxon>
        <taxon>Pseudomonadati</taxon>
        <taxon>Pseudomonadota</taxon>
        <taxon>Gammaproteobacteria</taxon>
        <taxon>Alteromonadales</taxon>
        <taxon>Pseudoalteromonadaceae</taxon>
        <taxon>Pseudoalteromonas</taxon>
    </lineage>
</organism>
<feature type="transmembrane region" description="Helical" evidence="7">
    <location>
        <begin position="86"/>
        <end position="109"/>
    </location>
</feature>
<dbReference type="OrthoDB" id="9770329at2"/>
<evidence type="ECO:0000256" key="5">
    <source>
        <dbReference type="ARBA" id="ARBA00023098"/>
    </source>
</evidence>
<keyword evidence="5" id="KW-0443">Lipid metabolism</keyword>
<protein>
    <submittedName>
        <fullName evidence="9">Fatty acid hydroxylase</fullName>
    </submittedName>
</protein>
<accession>A0A0C1MJZ3</accession>
<keyword evidence="2 7" id="KW-0812">Transmembrane</keyword>
<dbReference type="AlphaFoldDB" id="A0A0C1MJZ3"/>
<dbReference type="GO" id="GO:0016020">
    <property type="term" value="C:membrane"/>
    <property type="evidence" value="ECO:0007669"/>
    <property type="project" value="GOC"/>
</dbReference>
<comment type="subcellular location">
    <subcellularLocation>
        <location evidence="1">Endomembrane system</location>
        <topology evidence="1">Multi-pass membrane protein</topology>
    </subcellularLocation>
</comment>
<feature type="domain" description="Fatty acid hydroxylase" evidence="8">
    <location>
        <begin position="97"/>
        <end position="229"/>
    </location>
</feature>